<reference evidence="1" key="1">
    <citation type="submission" date="2019-10" db="EMBL/GenBank/DDBJ databases">
        <title>Draft genome sequece of Microseira wollei NIES-4236.</title>
        <authorList>
            <person name="Yamaguchi H."/>
            <person name="Suzuki S."/>
            <person name="Kawachi M."/>
        </authorList>
    </citation>
    <scope>NUCLEOTIDE SEQUENCE</scope>
    <source>
        <strain evidence="1">NIES-4236</strain>
    </source>
</reference>
<evidence type="ECO:0000313" key="2">
    <source>
        <dbReference type="Proteomes" id="UP001050975"/>
    </source>
</evidence>
<evidence type="ECO:0000313" key="1">
    <source>
        <dbReference type="EMBL" id="GET44452.1"/>
    </source>
</evidence>
<accession>A0AAV3XTT8</accession>
<keyword evidence="2" id="KW-1185">Reference proteome</keyword>
<gene>
    <name evidence="1" type="ORF">MiSe_92810</name>
</gene>
<dbReference type="EMBL" id="BLAY01000359">
    <property type="protein sequence ID" value="GET44452.1"/>
    <property type="molecule type" value="Genomic_DNA"/>
</dbReference>
<sequence length="183" mass="18733">MAAIAASQFPPESAACCICTFPPARFKLPCTAALISLGSDDAKFPAALTLPVNAPGCTGKFFTCSGDSSCVSCTFVASTKASQFPWLSAACCICTVPPARFKLPEATARISLGSEDAKLPAALTLPVNAPGCTGKFFTCSGVNRDVSCTLVAATKASQLPWESCACCICSLPPATCKRPCATT</sequence>
<name>A0AAV3XTT8_9CYAN</name>
<protein>
    <submittedName>
        <fullName evidence="1">Uncharacterized protein</fullName>
    </submittedName>
</protein>
<dbReference type="Proteomes" id="UP001050975">
    <property type="component" value="Unassembled WGS sequence"/>
</dbReference>
<dbReference type="AlphaFoldDB" id="A0AAV3XTT8"/>
<organism evidence="1 2">
    <name type="scientific">Microseira wollei NIES-4236</name>
    <dbReference type="NCBI Taxonomy" id="2530354"/>
    <lineage>
        <taxon>Bacteria</taxon>
        <taxon>Bacillati</taxon>
        <taxon>Cyanobacteriota</taxon>
        <taxon>Cyanophyceae</taxon>
        <taxon>Oscillatoriophycideae</taxon>
        <taxon>Aerosakkonematales</taxon>
        <taxon>Aerosakkonemataceae</taxon>
        <taxon>Microseira</taxon>
    </lineage>
</organism>
<proteinExistence type="predicted"/>
<comment type="caution">
    <text evidence="1">The sequence shown here is derived from an EMBL/GenBank/DDBJ whole genome shotgun (WGS) entry which is preliminary data.</text>
</comment>